<keyword evidence="4" id="KW-0833">Ubl conjugation pathway</keyword>
<evidence type="ECO:0000256" key="2">
    <source>
        <dbReference type="ARBA" id="ARBA00004718"/>
    </source>
</evidence>
<dbReference type="AlphaFoldDB" id="A0A822Z2P9"/>
<organism evidence="6 7">
    <name type="scientific">Nelumbo nucifera</name>
    <name type="common">Sacred lotus</name>
    <dbReference type="NCBI Taxonomy" id="4432"/>
    <lineage>
        <taxon>Eukaryota</taxon>
        <taxon>Viridiplantae</taxon>
        <taxon>Streptophyta</taxon>
        <taxon>Embryophyta</taxon>
        <taxon>Tracheophyta</taxon>
        <taxon>Spermatophyta</taxon>
        <taxon>Magnoliopsida</taxon>
        <taxon>Proteales</taxon>
        <taxon>Nelumbonaceae</taxon>
        <taxon>Nelumbo</taxon>
    </lineage>
</organism>
<name>A0A822Z2P9_NELNU</name>
<evidence type="ECO:0000256" key="4">
    <source>
        <dbReference type="ARBA" id="ARBA00022786"/>
    </source>
</evidence>
<keyword evidence="3" id="KW-0808">Transferase</keyword>
<dbReference type="GO" id="GO:0005634">
    <property type="term" value="C:nucleus"/>
    <property type="evidence" value="ECO:0007669"/>
    <property type="project" value="UniProtKB-SubCell"/>
</dbReference>
<protein>
    <submittedName>
        <fullName evidence="6">Uncharacterized protein</fullName>
    </submittedName>
</protein>
<keyword evidence="5" id="KW-0539">Nucleus</keyword>
<evidence type="ECO:0000256" key="3">
    <source>
        <dbReference type="ARBA" id="ARBA00022679"/>
    </source>
</evidence>
<gene>
    <name evidence="6" type="ORF">HUJ06_013292</name>
</gene>
<reference evidence="6 7" key="1">
    <citation type="journal article" date="2020" name="Mol. Biol. Evol.">
        <title>Distinct Expression and Methylation Patterns for Genes with Different Fates following a Single Whole-Genome Duplication in Flowering Plants.</title>
        <authorList>
            <person name="Shi T."/>
            <person name="Rahmani R.S."/>
            <person name="Gugger P.F."/>
            <person name="Wang M."/>
            <person name="Li H."/>
            <person name="Zhang Y."/>
            <person name="Li Z."/>
            <person name="Wang Q."/>
            <person name="Van de Peer Y."/>
            <person name="Marchal K."/>
            <person name="Chen J."/>
        </authorList>
    </citation>
    <scope>NUCLEOTIDE SEQUENCE [LARGE SCALE GENOMIC DNA]</scope>
    <source>
        <tissue evidence="6">Leaf</tissue>
    </source>
</reference>
<dbReference type="PANTHER" id="PTHR21330">
    <property type="entry name" value="E3 SUMO-PROTEIN LIGASE NSE2"/>
    <property type="match status" value="1"/>
</dbReference>
<dbReference type="EMBL" id="DUZY01000005">
    <property type="protein sequence ID" value="DAD38970.1"/>
    <property type="molecule type" value="Genomic_DNA"/>
</dbReference>
<dbReference type="PANTHER" id="PTHR21330:SF1">
    <property type="entry name" value="E3 SUMO-PROTEIN LIGASE NSE2"/>
    <property type="match status" value="1"/>
</dbReference>
<comment type="caution">
    <text evidence="6">The sequence shown here is derived from an EMBL/GenBank/DDBJ whole genome shotgun (WGS) entry which is preliminary data.</text>
</comment>
<dbReference type="InterPro" id="IPR026846">
    <property type="entry name" value="Nse2(Mms21)"/>
</dbReference>
<dbReference type="GO" id="GO:0019789">
    <property type="term" value="F:SUMO transferase activity"/>
    <property type="evidence" value="ECO:0007669"/>
    <property type="project" value="InterPro"/>
</dbReference>
<accession>A0A822Z2P9</accession>
<dbReference type="Proteomes" id="UP000607653">
    <property type="component" value="Unassembled WGS sequence"/>
</dbReference>
<dbReference type="UniPathway" id="UPA00886"/>
<comment type="subcellular location">
    <subcellularLocation>
        <location evidence="1">Nucleus</location>
    </subcellularLocation>
</comment>
<proteinExistence type="predicted"/>
<evidence type="ECO:0000256" key="1">
    <source>
        <dbReference type="ARBA" id="ARBA00004123"/>
    </source>
</evidence>
<evidence type="ECO:0000313" key="6">
    <source>
        <dbReference type="EMBL" id="DAD38970.1"/>
    </source>
</evidence>
<evidence type="ECO:0000313" key="7">
    <source>
        <dbReference type="Proteomes" id="UP000607653"/>
    </source>
</evidence>
<dbReference type="GO" id="GO:0016925">
    <property type="term" value="P:protein sumoylation"/>
    <property type="evidence" value="ECO:0007669"/>
    <property type="project" value="UniProtKB-UniPathway"/>
</dbReference>
<sequence length="128" mass="14283">MPGDEQEDVVMTNTQTILLNITCPLSGKHVIELADPVRCMNCKHIQRRKPSMPCCGYANLLPNSNCAYLVVAGCPKVLQAGRVVCDPLLLVEIDEARTETTAQPGWKTVNLYCIFIFLAKKNIMQYIK</sequence>
<comment type="pathway">
    <text evidence="2">Protein modification; protein sumoylation.</text>
</comment>
<dbReference type="GO" id="GO:0000724">
    <property type="term" value="P:double-strand break repair via homologous recombination"/>
    <property type="evidence" value="ECO:0007669"/>
    <property type="project" value="InterPro"/>
</dbReference>
<dbReference type="GO" id="GO:0030915">
    <property type="term" value="C:Smc5-Smc6 complex"/>
    <property type="evidence" value="ECO:0007669"/>
    <property type="project" value="InterPro"/>
</dbReference>
<keyword evidence="7" id="KW-1185">Reference proteome</keyword>
<evidence type="ECO:0000256" key="5">
    <source>
        <dbReference type="ARBA" id="ARBA00023242"/>
    </source>
</evidence>